<gene>
    <name evidence="1" type="ORF">A2W41_04620</name>
</gene>
<evidence type="ECO:0000313" key="2">
    <source>
        <dbReference type="Proteomes" id="UP000176700"/>
    </source>
</evidence>
<protein>
    <submittedName>
        <fullName evidence="1">Uncharacterized protein</fullName>
    </submittedName>
</protein>
<organism evidence="1 2">
    <name type="scientific">Candidatus Ryanbacteria bacterium RIFCSPHIGHO2_01_45_13</name>
    <dbReference type="NCBI Taxonomy" id="1802112"/>
    <lineage>
        <taxon>Bacteria</taxon>
        <taxon>Candidatus Ryaniibacteriota</taxon>
    </lineage>
</organism>
<dbReference type="AlphaFoldDB" id="A0A1G2G0B9"/>
<dbReference type="Proteomes" id="UP000176700">
    <property type="component" value="Unassembled WGS sequence"/>
</dbReference>
<comment type="caution">
    <text evidence="1">The sequence shown here is derived from an EMBL/GenBank/DDBJ whole genome shotgun (WGS) entry which is preliminary data.</text>
</comment>
<sequence length="65" mass="7588">MGGPFYLFYFHVLERMRANFRYEQEIGFLLLPIDISSLNVIGAKPESLRRALKRPSNCPGTLEWK</sequence>
<accession>A0A1G2G0B9</accession>
<dbReference type="EMBL" id="MHNI01000003">
    <property type="protein sequence ID" value="OGZ43746.1"/>
    <property type="molecule type" value="Genomic_DNA"/>
</dbReference>
<evidence type="ECO:0000313" key="1">
    <source>
        <dbReference type="EMBL" id="OGZ43746.1"/>
    </source>
</evidence>
<proteinExistence type="predicted"/>
<reference evidence="1 2" key="1">
    <citation type="journal article" date="2016" name="Nat. Commun.">
        <title>Thousands of microbial genomes shed light on interconnected biogeochemical processes in an aquifer system.</title>
        <authorList>
            <person name="Anantharaman K."/>
            <person name="Brown C.T."/>
            <person name="Hug L.A."/>
            <person name="Sharon I."/>
            <person name="Castelle C.J."/>
            <person name="Probst A.J."/>
            <person name="Thomas B.C."/>
            <person name="Singh A."/>
            <person name="Wilkins M.J."/>
            <person name="Karaoz U."/>
            <person name="Brodie E.L."/>
            <person name="Williams K.H."/>
            <person name="Hubbard S.S."/>
            <person name="Banfield J.F."/>
        </authorList>
    </citation>
    <scope>NUCLEOTIDE SEQUENCE [LARGE SCALE GENOMIC DNA]</scope>
</reference>
<name>A0A1G2G0B9_9BACT</name>